<dbReference type="PRINTS" id="PR00412">
    <property type="entry name" value="EPOXHYDRLASE"/>
</dbReference>
<evidence type="ECO:0000313" key="5">
    <source>
        <dbReference type="EMBL" id="KAK3208880.1"/>
    </source>
</evidence>
<gene>
    <name evidence="5" type="ORF">GRF29_69g31132</name>
</gene>
<dbReference type="InterPro" id="IPR000073">
    <property type="entry name" value="AB_hydrolase_1"/>
</dbReference>
<evidence type="ECO:0000313" key="6">
    <source>
        <dbReference type="Proteomes" id="UP001280581"/>
    </source>
</evidence>
<keyword evidence="3" id="KW-0732">Signal</keyword>
<sequence length="351" mass="39398">MHLAIVLPLLAAVATTALSPNTTAPGIIPGTTGHYVAAGGHKYYFLESQPAASPIGTVLLFHGFPDFSYAWRYQVPFLTSLGYRVIAPDLLGYANTDAPCDITQYALKKMSTDMTELLDQIAPGEKIILGAHDWGAGLAYNFATWFPDYLKAFFTISVPYNRPWLGPSLEWADMLDLVQNGTYPTMGYQLQWRELAVNRNFTTRDQTRSFLNTGFGGLTPEGGAGLSPHDGLHYDVMPLLENQTLVSAEDFEVYVDKISQKGLAGGFNWYRTRRMNWEDELPLAKKGPFKFKTPYLFIASEQDTFMPPELYNNTGSYFEDWSIETIAAAHWSMWEKPSEVNAVIRKWLTNL</sequence>
<dbReference type="Gene3D" id="3.40.50.1820">
    <property type="entry name" value="alpha/beta hydrolase"/>
    <property type="match status" value="1"/>
</dbReference>
<protein>
    <recommendedName>
        <fullName evidence="4">AB hydrolase-1 domain-containing protein</fullName>
    </recommendedName>
</protein>
<evidence type="ECO:0000256" key="3">
    <source>
        <dbReference type="SAM" id="SignalP"/>
    </source>
</evidence>
<evidence type="ECO:0000256" key="1">
    <source>
        <dbReference type="ARBA" id="ARBA00022801"/>
    </source>
</evidence>
<organism evidence="5 6">
    <name type="scientific">Pseudopithomyces chartarum</name>
    <dbReference type="NCBI Taxonomy" id="1892770"/>
    <lineage>
        <taxon>Eukaryota</taxon>
        <taxon>Fungi</taxon>
        <taxon>Dikarya</taxon>
        <taxon>Ascomycota</taxon>
        <taxon>Pezizomycotina</taxon>
        <taxon>Dothideomycetes</taxon>
        <taxon>Pleosporomycetidae</taxon>
        <taxon>Pleosporales</taxon>
        <taxon>Massarineae</taxon>
        <taxon>Didymosphaeriaceae</taxon>
        <taxon>Pseudopithomyces</taxon>
    </lineage>
</organism>
<feature type="signal peptide" evidence="3">
    <location>
        <begin position="1"/>
        <end position="17"/>
    </location>
</feature>
<dbReference type="Pfam" id="PF00561">
    <property type="entry name" value="Abhydrolase_1"/>
    <property type="match status" value="1"/>
</dbReference>
<accession>A0AAN6RHH3</accession>
<reference evidence="5 6" key="1">
    <citation type="submission" date="2021-02" db="EMBL/GenBank/DDBJ databases">
        <title>Genome assembly of Pseudopithomyces chartarum.</title>
        <authorList>
            <person name="Jauregui R."/>
            <person name="Singh J."/>
            <person name="Voisey C."/>
        </authorList>
    </citation>
    <scope>NUCLEOTIDE SEQUENCE [LARGE SCALE GENOMIC DNA]</scope>
    <source>
        <strain evidence="5 6">AGR01</strain>
    </source>
</reference>
<feature type="chain" id="PRO_5042965677" description="AB hydrolase-1 domain-containing protein" evidence="3">
    <location>
        <begin position="18"/>
        <end position="351"/>
    </location>
</feature>
<comment type="caution">
    <text evidence="5">The sequence shown here is derived from an EMBL/GenBank/DDBJ whole genome shotgun (WGS) entry which is preliminary data.</text>
</comment>
<proteinExistence type="inferred from homology"/>
<dbReference type="Proteomes" id="UP001280581">
    <property type="component" value="Unassembled WGS sequence"/>
</dbReference>
<dbReference type="InterPro" id="IPR029058">
    <property type="entry name" value="AB_hydrolase_fold"/>
</dbReference>
<dbReference type="GO" id="GO:0016787">
    <property type="term" value="F:hydrolase activity"/>
    <property type="evidence" value="ECO:0007669"/>
    <property type="project" value="UniProtKB-KW"/>
</dbReference>
<comment type="similarity">
    <text evidence="2">Belongs to the AB hydrolase superfamily. Epoxide hydrolase family.</text>
</comment>
<name>A0AAN6RHH3_9PLEO</name>
<evidence type="ECO:0000256" key="2">
    <source>
        <dbReference type="ARBA" id="ARBA00038334"/>
    </source>
</evidence>
<evidence type="ECO:0000259" key="4">
    <source>
        <dbReference type="Pfam" id="PF00561"/>
    </source>
</evidence>
<dbReference type="SUPFAM" id="SSF53474">
    <property type="entry name" value="alpha/beta-Hydrolases"/>
    <property type="match status" value="1"/>
</dbReference>
<dbReference type="PANTHER" id="PTHR43329">
    <property type="entry name" value="EPOXIDE HYDROLASE"/>
    <property type="match status" value="1"/>
</dbReference>
<keyword evidence="1" id="KW-0378">Hydrolase</keyword>
<keyword evidence="6" id="KW-1185">Reference proteome</keyword>
<dbReference type="AlphaFoldDB" id="A0AAN6RHH3"/>
<feature type="domain" description="AB hydrolase-1" evidence="4">
    <location>
        <begin position="57"/>
        <end position="337"/>
    </location>
</feature>
<dbReference type="InterPro" id="IPR000639">
    <property type="entry name" value="Epox_hydrolase-like"/>
</dbReference>
<dbReference type="EMBL" id="WVTA01000006">
    <property type="protein sequence ID" value="KAK3208880.1"/>
    <property type="molecule type" value="Genomic_DNA"/>
</dbReference>